<dbReference type="InterPro" id="IPR000276">
    <property type="entry name" value="GPCR_Rhodpsn"/>
</dbReference>
<dbReference type="PANTHER" id="PTHR23360">
    <property type="entry name" value="G-PROTEIN COUPLED RECEPTORS FAMILY 1 PROFILE DOMAIN-CONTAINING PROTEIN-RELATED"/>
    <property type="match status" value="1"/>
</dbReference>
<proteinExistence type="predicted"/>
<keyword evidence="3 5" id="KW-1133">Transmembrane helix</keyword>
<evidence type="ECO:0000256" key="3">
    <source>
        <dbReference type="ARBA" id="ARBA00022989"/>
    </source>
</evidence>
<sequence>MADDEVLKFCNVIIGFHPDVAKEWTSCNVAINVGVLILYLSVFLVLKYRRNPTGYKEYRKVIRRLSVIVLVFICSWFMALLGSTLFIALGVPPAIMAHLQMNMVCSTA</sequence>
<reference evidence="6 7" key="1">
    <citation type="submission" date="2014-10" db="EMBL/GenBank/DDBJ databases">
        <title>Draft genome of the hookworm Ancylostoma caninum.</title>
        <authorList>
            <person name="Mitreva M."/>
        </authorList>
    </citation>
    <scope>NUCLEOTIDE SEQUENCE [LARGE SCALE GENOMIC DNA]</scope>
    <source>
        <strain evidence="6 7">Baltimore</strain>
    </source>
</reference>
<feature type="transmembrane region" description="Helical" evidence="5">
    <location>
        <begin position="67"/>
        <end position="91"/>
    </location>
</feature>
<organism evidence="6 7">
    <name type="scientific">Ancylostoma caninum</name>
    <name type="common">Dog hookworm</name>
    <dbReference type="NCBI Taxonomy" id="29170"/>
    <lineage>
        <taxon>Eukaryota</taxon>
        <taxon>Metazoa</taxon>
        <taxon>Ecdysozoa</taxon>
        <taxon>Nematoda</taxon>
        <taxon>Chromadorea</taxon>
        <taxon>Rhabditida</taxon>
        <taxon>Rhabditina</taxon>
        <taxon>Rhabditomorpha</taxon>
        <taxon>Strongyloidea</taxon>
        <taxon>Ancylostomatidae</taxon>
        <taxon>Ancylostomatinae</taxon>
        <taxon>Ancylostoma</taxon>
    </lineage>
</organism>
<gene>
    <name evidence="6" type="ORF">ANCCAN_00761</name>
</gene>
<dbReference type="Pfam" id="PF10320">
    <property type="entry name" value="7TM_GPCR_Srsx"/>
    <property type="match status" value="1"/>
</dbReference>
<evidence type="ECO:0000256" key="4">
    <source>
        <dbReference type="ARBA" id="ARBA00023136"/>
    </source>
</evidence>
<evidence type="ECO:0000256" key="1">
    <source>
        <dbReference type="ARBA" id="ARBA00004370"/>
    </source>
</evidence>
<dbReference type="InterPro" id="IPR047130">
    <property type="entry name" value="7TM_GPCR_Srsx_nematod"/>
</dbReference>
<dbReference type="Proteomes" id="UP000252519">
    <property type="component" value="Unassembled WGS sequence"/>
</dbReference>
<dbReference type="PANTHER" id="PTHR23360:SF37">
    <property type="entry name" value="G-PROTEIN COUPLED RECEPTORS FAMILY 1 PROFILE DOMAIN-CONTAINING PROTEIN"/>
    <property type="match status" value="1"/>
</dbReference>
<evidence type="ECO:0000313" key="6">
    <source>
        <dbReference type="EMBL" id="RCN53204.1"/>
    </source>
</evidence>
<dbReference type="SMART" id="SM01381">
    <property type="entry name" value="7TM_GPCR_Srsx"/>
    <property type="match status" value="1"/>
</dbReference>
<comment type="subcellular location">
    <subcellularLocation>
        <location evidence="1">Membrane</location>
    </subcellularLocation>
</comment>
<evidence type="ECO:0000256" key="5">
    <source>
        <dbReference type="SAM" id="Phobius"/>
    </source>
</evidence>
<keyword evidence="7" id="KW-1185">Reference proteome</keyword>
<dbReference type="InterPro" id="IPR019424">
    <property type="entry name" value="7TM_GPCR_Srsx"/>
</dbReference>
<dbReference type="AlphaFoldDB" id="A0A368H9E4"/>
<dbReference type="GO" id="GO:0016020">
    <property type="term" value="C:membrane"/>
    <property type="evidence" value="ECO:0007669"/>
    <property type="project" value="UniProtKB-SubCell"/>
</dbReference>
<evidence type="ECO:0000313" key="7">
    <source>
        <dbReference type="Proteomes" id="UP000252519"/>
    </source>
</evidence>
<comment type="caution">
    <text evidence="6">The sequence shown here is derived from an EMBL/GenBank/DDBJ whole genome shotgun (WGS) entry which is preliminary data.</text>
</comment>
<protein>
    <submittedName>
        <fullName evidence="6">Uncharacterized protein</fullName>
    </submittedName>
</protein>
<evidence type="ECO:0000256" key="2">
    <source>
        <dbReference type="ARBA" id="ARBA00022692"/>
    </source>
</evidence>
<dbReference type="OrthoDB" id="5873055at2759"/>
<dbReference type="EMBL" id="JOJR01000003">
    <property type="protein sequence ID" value="RCN53204.1"/>
    <property type="molecule type" value="Genomic_DNA"/>
</dbReference>
<name>A0A368H9E4_ANCCA</name>
<accession>A0A368H9E4</accession>
<keyword evidence="2 5" id="KW-0812">Transmembrane</keyword>
<keyword evidence="4 5" id="KW-0472">Membrane</keyword>
<feature type="transmembrane region" description="Helical" evidence="5">
    <location>
        <begin position="29"/>
        <end position="46"/>
    </location>
</feature>
<dbReference type="GO" id="GO:0004930">
    <property type="term" value="F:G protein-coupled receptor activity"/>
    <property type="evidence" value="ECO:0007669"/>
    <property type="project" value="InterPro"/>
</dbReference>